<sequence length="372" mass="42230">MLVVCVPNLFFFFFLVCVCVFWLLFPREGFTEKQKQQRMPPTALVVGQSVMKAFQHLSTQDLHTRRVEEAYRVVVECITAVDPAMRLYMFGSTAVYGVHEKGSDVDFVALSKTDVEDGKGEDAGTQVAKGLQAEFLGKLARVVRQKHLSWNVEEVRRTRVPVIRVKGGSSVDFDITVNRRNGVRNSALLRAYFEQDPPCRWLSMGVKRWSKRAGLNASVVGGSITSYGFNLMVVYYLLQRGALRFIEPHAIDVANVAPVPPYLPLEPPRNDGAELGEQVLDFLAFYMHEFDAARHVVSLSRPGITTKEQLNWTKNAEDLARMNGEKINYQWCIEDPYELNLNVGRNVTPLKRDFLRKHLEKARETALLTTTE</sequence>
<evidence type="ECO:0000256" key="7">
    <source>
        <dbReference type="ARBA" id="ARBA00049105"/>
    </source>
</evidence>
<dbReference type="GeneID" id="3547803"/>
<evidence type="ECO:0000256" key="5">
    <source>
        <dbReference type="ARBA" id="ARBA00022723"/>
    </source>
</evidence>
<dbReference type="SMR" id="Q4DNN6"/>
<evidence type="ECO:0000256" key="3">
    <source>
        <dbReference type="ARBA" id="ARBA00012472"/>
    </source>
</evidence>
<evidence type="ECO:0000256" key="1">
    <source>
        <dbReference type="ARBA" id="ARBA00001936"/>
    </source>
</evidence>
<evidence type="ECO:0000256" key="2">
    <source>
        <dbReference type="ARBA" id="ARBA00001946"/>
    </source>
</evidence>
<evidence type="ECO:0000313" key="12">
    <source>
        <dbReference type="Proteomes" id="UP000002296"/>
    </source>
</evidence>
<dbReference type="InParanoid" id="Q4DNN6"/>
<reference evidence="11 12" key="1">
    <citation type="journal article" date="2005" name="Science">
        <title>The genome sequence of Trypanosoma cruzi, etiologic agent of Chagas disease.</title>
        <authorList>
            <person name="El-Sayed N.M."/>
            <person name="Myler P.J."/>
            <person name="Bartholomeu D.C."/>
            <person name="Nilsson D."/>
            <person name="Aggarwal G."/>
            <person name="Tran A.N."/>
            <person name="Ghedin E."/>
            <person name="Worthey E.A."/>
            <person name="Delcher A.L."/>
            <person name="Blandin G."/>
            <person name="Westenberger S.J."/>
            <person name="Caler E."/>
            <person name="Cerqueira G.C."/>
            <person name="Branche C."/>
            <person name="Haas B."/>
            <person name="Anupama A."/>
            <person name="Arner E."/>
            <person name="Aslund L."/>
            <person name="Attipoe P."/>
            <person name="Bontempi E."/>
            <person name="Bringaud F."/>
            <person name="Burton P."/>
            <person name="Cadag E."/>
            <person name="Campbell D.A."/>
            <person name="Carrington M."/>
            <person name="Crabtree J."/>
            <person name="Darban H."/>
            <person name="da Silveira J.F."/>
            <person name="de Jong P."/>
            <person name="Edwards K."/>
            <person name="Englund P.T."/>
            <person name="Fazelina G."/>
            <person name="Feldblyum T."/>
            <person name="Ferella M."/>
            <person name="Frasch A.C."/>
            <person name="Gull K."/>
            <person name="Horn D."/>
            <person name="Hou L."/>
            <person name="Huang Y."/>
            <person name="Kindlund E."/>
            <person name="Klingbeil M."/>
            <person name="Kluge S."/>
            <person name="Koo H."/>
            <person name="Lacerda D."/>
            <person name="Levin M.J."/>
            <person name="Lorenzi H."/>
            <person name="Louie T."/>
            <person name="Machado C.R."/>
            <person name="McCulloch R."/>
            <person name="McKenna A."/>
            <person name="Mizuno Y."/>
            <person name="Mottram J.C."/>
            <person name="Nelson S."/>
            <person name="Ochaya S."/>
            <person name="Osoegawa K."/>
            <person name="Pai G."/>
            <person name="Parsons M."/>
            <person name="Pentony M."/>
            <person name="Pettersson U."/>
            <person name="Pop M."/>
            <person name="Ramirez J.L."/>
            <person name="Rinta J."/>
            <person name="Robertson L."/>
            <person name="Salzberg S.L."/>
            <person name="Sanchez D.O."/>
            <person name="Seyler A."/>
            <person name="Sharma R."/>
            <person name="Shetty J."/>
            <person name="Simpson A.J."/>
            <person name="Sisk E."/>
            <person name="Tammi M.T."/>
            <person name="Tarleton R."/>
            <person name="Teixeira S."/>
            <person name="Van Aken S."/>
            <person name="Vogt C."/>
            <person name="Ward P.N."/>
            <person name="Wickstead B."/>
            <person name="Wortman J."/>
            <person name="White O."/>
            <person name="Fraser C.M."/>
            <person name="Stuart K.D."/>
            <person name="Andersson B."/>
        </authorList>
    </citation>
    <scope>NUCLEOTIDE SEQUENCE [LARGE SCALE GENOMIC DNA]</scope>
    <source>
        <strain evidence="11 12">CL Brener</strain>
    </source>
</reference>
<accession>Q4DNN6</accession>
<keyword evidence="5" id="KW-0479">Metal-binding</keyword>
<keyword evidence="12" id="KW-1185">Reference proteome</keyword>
<dbReference type="PANTHER" id="PTHR12271">
    <property type="entry name" value="POLY A POLYMERASE CID PAP -RELATED"/>
    <property type="match status" value="1"/>
</dbReference>
<dbReference type="Proteomes" id="UP000002296">
    <property type="component" value="Unassembled WGS sequence"/>
</dbReference>
<comment type="cofactor">
    <cofactor evidence="2">
        <name>Mg(2+)</name>
        <dbReference type="ChEBI" id="CHEBI:18420"/>
    </cofactor>
</comment>
<dbReference type="OMA" id="VKQWSKK"/>
<dbReference type="Pfam" id="PF22600">
    <property type="entry name" value="MTPAP-like_central"/>
    <property type="match status" value="1"/>
</dbReference>
<keyword evidence="4" id="KW-0808">Transferase</keyword>
<dbReference type="FunCoup" id="Q4DNN6">
    <property type="interactions" value="160"/>
</dbReference>
<name>Q4DNN6_TRYCC</name>
<dbReference type="SUPFAM" id="SSF81301">
    <property type="entry name" value="Nucleotidyltransferase"/>
    <property type="match status" value="1"/>
</dbReference>
<dbReference type="KEGG" id="tcr:506821.90"/>
<dbReference type="SUPFAM" id="SSF81631">
    <property type="entry name" value="PAP/OAS1 substrate-binding domain"/>
    <property type="match status" value="1"/>
</dbReference>
<dbReference type="GO" id="GO:0031123">
    <property type="term" value="P:RNA 3'-end processing"/>
    <property type="evidence" value="ECO:0007669"/>
    <property type="project" value="TreeGrafter"/>
</dbReference>
<keyword evidence="8" id="KW-0812">Transmembrane</keyword>
<evidence type="ECO:0000256" key="4">
    <source>
        <dbReference type="ARBA" id="ARBA00022679"/>
    </source>
</evidence>
<dbReference type="EMBL" id="AAHK01000296">
    <property type="protein sequence ID" value="EAN94131.1"/>
    <property type="molecule type" value="Genomic_DNA"/>
</dbReference>
<organism evidence="11 12">
    <name type="scientific">Trypanosoma cruzi (strain CL Brener)</name>
    <dbReference type="NCBI Taxonomy" id="353153"/>
    <lineage>
        <taxon>Eukaryota</taxon>
        <taxon>Discoba</taxon>
        <taxon>Euglenozoa</taxon>
        <taxon>Kinetoplastea</taxon>
        <taxon>Metakinetoplastina</taxon>
        <taxon>Trypanosomatida</taxon>
        <taxon>Trypanosomatidae</taxon>
        <taxon>Trypanosoma</taxon>
        <taxon>Schizotrypanum</taxon>
    </lineage>
</organism>
<keyword evidence="8" id="KW-1133">Transmembrane helix</keyword>
<dbReference type="CDD" id="cd05402">
    <property type="entry name" value="NT_PAP_TUTase"/>
    <property type="match status" value="1"/>
</dbReference>
<dbReference type="InterPro" id="IPR043519">
    <property type="entry name" value="NT_sf"/>
</dbReference>
<dbReference type="EC" id="2.7.7.52" evidence="3"/>
<dbReference type="Gene3D" id="1.10.1410.10">
    <property type="match status" value="1"/>
</dbReference>
<comment type="cofactor">
    <cofactor evidence="1">
        <name>Mn(2+)</name>
        <dbReference type="ChEBI" id="CHEBI:29035"/>
    </cofactor>
</comment>
<gene>
    <name evidence="11" type="ORF">Tc00.1047053506821.90</name>
</gene>
<feature type="transmembrane region" description="Helical" evidence="8">
    <location>
        <begin position="213"/>
        <end position="238"/>
    </location>
</feature>
<dbReference type="GO" id="GO:0050265">
    <property type="term" value="F:RNA uridylyltransferase activity"/>
    <property type="evidence" value="ECO:0007669"/>
    <property type="project" value="UniProtKB-EC"/>
</dbReference>
<evidence type="ECO:0000259" key="10">
    <source>
        <dbReference type="Pfam" id="PF22600"/>
    </source>
</evidence>
<dbReference type="PANTHER" id="PTHR12271:SF41">
    <property type="entry name" value="TERMINAL URIDYLYLTRANSFERASE 4"/>
    <property type="match status" value="1"/>
</dbReference>
<dbReference type="RefSeq" id="XP_815982.1">
    <property type="nucleotide sequence ID" value="XM_810889.1"/>
</dbReference>
<proteinExistence type="predicted"/>
<protein>
    <recommendedName>
        <fullName evidence="3">RNA uridylyltransferase</fullName>
        <ecNumber evidence="3">2.7.7.52</ecNumber>
    </recommendedName>
</protein>
<dbReference type="GO" id="GO:0005739">
    <property type="term" value="C:mitochondrion"/>
    <property type="evidence" value="ECO:0007669"/>
    <property type="project" value="UniProtKB-ARBA"/>
</dbReference>
<comment type="catalytic activity">
    <reaction evidence="7">
        <text>RNA(n) + UTP = RNA(n)-3'-uridine ribonucleotide + diphosphate</text>
        <dbReference type="Rhea" id="RHEA:14785"/>
        <dbReference type="Rhea" id="RHEA-COMP:14527"/>
        <dbReference type="Rhea" id="RHEA-COMP:17348"/>
        <dbReference type="ChEBI" id="CHEBI:33019"/>
        <dbReference type="ChEBI" id="CHEBI:46398"/>
        <dbReference type="ChEBI" id="CHEBI:140395"/>
        <dbReference type="ChEBI" id="CHEBI:173116"/>
        <dbReference type="EC" id="2.7.7.52"/>
    </reaction>
</comment>
<feature type="domain" description="PAP-associated" evidence="9">
    <location>
        <begin position="275"/>
        <end position="340"/>
    </location>
</feature>
<feature type="transmembrane region" description="Helical" evidence="8">
    <location>
        <begin position="6"/>
        <end position="25"/>
    </location>
</feature>
<dbReference type="GO" id="GO:0046872">
    <property type="term" value="F:metal ion binding"/>
    <property type="evidence" value="ECO:0007669"/>
    <property type="project" value="UniProtKB-KW"/>
</dbReference>
<evidence type="ECO:0000256" key="6">
    <source>
        <dbReference type="ARBA" id="ARBA00022842"/>
    </source>
</evidence>
<evidence type="ECO:0000259" key="9">
    <source>
        <dbReference type="Pfam" id="PF03828"/>
    </source>
</evidence>
<feature type="domain" description="Poly(A) RNA polymerase mitochondrial-like central palm" evidence="10">
    <location>
        <begin position="49"/>
        <end position="193"/>
    </location>
</feature>
<dbReference type="InterPro" id="IPR002058">
    <property type="entry name" value="PAP_assoc"/>
</dbReference>
<evidence type="ECO:0000313" key="11">
    <source>
        <dbReference type="EMBL" id="EAN94131.1"/>
    </source>
</evidence>
<keyword evidence="6" id="KW-0460">Magnesium</keyword>
<dbReference type="AlphaFoldDB" id="Q4DNN6"/>
<dbReference type="Pfam" id="PF03828">
    <property type="entry name" value="PAP_assoc"/>
    <property type="match status" value="1"/>
</dbReference>
<keyword evidence="8" id="KW-0472">Membrane</keyword>
<comment type="caution">
    <text evidence="11">The sequence shown here is derived from an EMBL/GenBank/DDBJ whole genome shotgun (WGS) entry which is preliminary data.</text>
</comment>
<dbReference type="eggNOG" id="KOG2277">
    <property type="taxonomic scope" value="Eukaryota"/>
</dbReference>
<dbReference type="PaxDb" id="353153-Q4DNN6"/>
<dbReference type="InterPro" id="IPR054708">
    <property type="entry name" value="MTPAP-like_central"/>
</dbReference>
<evidence type="ECO:0000256" key="8">
    <source>
        <dbReference type="SAM" id="Phobius"/>
    </source>
</evidence>